<evidence type="ECO:0000256" key="7">
    <source>
        <dbReference type="PIRNR" id="PIRNR000077"/>
    </source>
</evidence>
<proteinExistence type="inferred from homology"/>
<dbReference type="PRINTS" id="PR00421">
    <property type="entry name" value="THIOREDOXIN"/>
</dbReference>
<dbReference type="PANTHER" id="PTHR45663">
    <property type="entry name" value="GEO12009P1"/>
    <property type="match status" value="1"/>
</dbReference>
<organism evidence="11 12">
    <name type="scientific">Kitasatospora kifunensis</name>
    <name type="common">Streptomyces kifunensis</name>
    <dbReference type="NCBI Taxonomy" id="58351"/>
    <lineage>
        <taxon>Bacteria</taxon>
        <taxon>Bacillati</taxon>
        <taxon>Actinomycetota</taxon>
        <taxon>Actinomycetes</taxon>
        <taxon>Kitasatosporales</taxon>
        <taxon>Streptomycetaceae</taxon>
        <taxon>Kitasatospora</taxon>
    </lineage>
</organism>
<sequence>MTDATFDSEVLKSDKPVIVDFWAEWCGPCRQVAPVLEAIAEEYGDQITIAKLNVDENQGVAAQYGIVSIPTLNVYVNGEIVKNIVGAKPKAALLRDLDGIITVNAAG</sequence>
<feature type="site" description="Deprotonates C-terminal active site Cys" evidence="8">
    <location>
        <position position="20"/>
    </location>
</feature>
<dbReference type="PANTHER" id="PTHR45663:SF11">
    <property type="entry name" value="GEO12009P1"/>
    <property type="match status" value="1"/>
</dbReference>
<keyword evidence="5 9" id="KW-0676">Redox-active center</keyword>
<evidence type="ECO:0000256" key="9">
    <source>
        <dbReference type="PIRSR" id="PIRSR000077-4"/>
    </source>
</evidence>
<dbReference type="Proteomes" id="UP000540506">
    <property type="component" value="Unassembled WGS sequence"/>
</dbReference>
<evidence type="ECO:0000313" key="12">
    <source>
        <dbReference type="Proteomes" id="UP000540506"/>
    </source>
</evidence>
<reference evidence="11 12" key="1">
    <citation type="submission" date="2020-08" db="EMBL/GenBank/DDBJ databases">
        <title>Sequencing the genomes of 1000 actinobacteria strains.</title>
        <authorList>
            <person name="Klenk H.-P."/>
        </authorList>
    </citation>
    <scope>NUCLEOTIDE SEQUENCE [LARGE SCALE GENOMIC DNA]</scope>
    <source>
        <strain evidence="11 12">DSM 41654</strain>
    </source>
</reference>
<comment type="caution">
    <text evidence="11">The sequence shown here is derived from an EMBL/GenBank/DDBJ whole genome shotgun (WGS) entry which is preliminary data.</text>
</comment>
<dbReference type="Gene3D" id="3.40.30.10">
    <property type="entry name" value="Glutaredoxin"/>
    <property type="match status" value="1"/>
</dbReference>
<name>A0A7W7R382_KITKI</name>
<keyword evidence="3" id="KW-0249">Electron transport</keyword>
<protein>
    <recommendedName>
        <fullName evidence="6 7">Thioredoxin</fullName>
    </recommendedName>
</protein>
<dbReference type="GO" id="GO:0045454">
    <property type="term" value="P:cell redox homeostasis"/>
    <property type="evidence" value="ECO:0007669"/>
    <property type="project" value="TreeGrafter"/>
</dbReference>
<dbReference type="GO" id="GO:0005829">
    <property type="term" value="C:cytosol"/>
    <property type="evidence" value="ECO:0007669"/>
    <property type="project" value="TreeGrafter"/>
</dbReference>
<dbReference type="InterPro" id="IPR013766">
    <property type="entry name" value="Thioredoxin_domain"/>
</dbReference>
<dbReference type="PROSITE" id="PS00194">
    <property type="entry name" value="THIOREDOXIN_1"/>
    <property type="match status" value="1"/>
</dbReference>
<gene>
    <name evidence="11" type="ORF">FHR34_003463</name>
</gene>
<dbReference type="InterPro" id="IPR005746">
    <property type="entry name" value="Thioredoxin"/>
</dbReference>
<dbReference type="AlphaFoldDB" id="A0A7W7R382"/>
<dbReference type="CDD" id="cd02947">
    <property type="entry name" value="TRX_family"/>
    <property type="match status" value="1"/>
</dbReference>
<evidence type="ECO:0000259" key="10">
    <source>
        <dbReference type="PROSITE" id="PS51352"/>
    </source>
</evidence>
<dbReference type="FunFam" id="3.40.30.10:FF:000001">
    <property type="entry name" value="Thioredoxin"/>
    <property type="match status" value="1"/>
</dbReference>
<feature type="site" description="Contributes to redox potential value" evidence="8">
    <location>
        <position position="28"/>
    </location>
</feature>
<feature type="active site" description="Nucleophile" evidence="8">
    <location>
        <position position="26"/>
    </location>
</feature>
<evidence type="ECO:0000313" key="11">
    <source>
        <dbReference type="EMBL" id="MBB4924470.1"/>
    </source>
</evidence>
<evidence type="ECO:0000256" key="2">
    <source>
        <dbReference type="ARBA" id="ARBA00022448"/>
    </source>
</evidence>
<dbReference type="EMBL" id="JACHJV010000001">
    <property type="protein sequence ID" value="MBB4924470.1"/>
    <property type="molecule type" value="Genomic_DNA"/>
</dbReference>
<dbReference type="InterPro" id="IPR036249">
    <property type="entry name" value="Thioredoxin-like_sf"/>
</dbReference>
<dbReference type="GO" id="GO:0015035">
    <property type="term" value="F:protein-disulfide reductase activity"/>
    <property type="evidence" value="ECO:0007669"/>
    <property type="project" value="UniProtKB-UniRule"/>
</dbReference>
<keyword evidence="4 9" id="KW-1015">Disulfide bond</keyword>
<evidence type="ECO:0000256" key="5">
    <source>
        <dbReference type="ARBA" id="ARBA00023284"/>
    </source>
</evidence>
<comment type="similarity">
    <text evidence="1 7">Belongs to the thioredoxin family.</text>
</comment>
<feature type="domain" description="Thioredoxin" evidence="10">
    <location>
        <begin position="1"/>
        <end position="102"/>
    </location>
</feature>
<feature type="disulfide bond" description="Redox-active" evidence="9">
    <location>
        <begin position="26"/>
        <end position="29"/>
    </location>
</feature>
<dbReference type="PROSITE" id="PS51352">
    <property type="entry name" value="THIOREDOXIN_2"/>
    <property type="match status" value="1"/>
</dbReference>
<dbReference type="InterPro" id="IPR017937">
    <property type="entry name" value="Thioredoxin_CS"/>
</dbReference>
<feature type="active site" description="Nucleophile" evidence="8">
    <location>
        <position position="29"/>
    </location>
</feature>
<evidence type="ECO:0000256" key="6">
    <source>
        <dbReference type="NCBIfam" id="TIGR01068"/>
    </source>
</evidence>
<evidence type="ECO:0000256" key="4">
    <source>
        <dbReference type="ARBA" id="ARBA00023157"/>
    </source>
</evidence>
<feature type="site" description="Deprotonates C-terminal active site Cys" evidence="8">
    <location>
        <position position="27"/>
    </location>
</feature>
<evidence type="ECO:0000256" key="3">
    <source>
        <dbReference type="ARBA" id="ARBA00022982"/>
    </source>
</evidence>
<dbReference type="PIRSF" id="PIRSF000077">
    <property type="entry name" value="Thioredoxin"/>
    <property type="match status" value="1"/>
</dbReference>
<dbReference type="NCBIfam" id="TIGR01068">
    <property type="entry name" value="thioredoxin"/>
    <property type="match status" value="1"/>
</dbReference>
<accession>A0A7W7R382</accession>
<keyword evidence="2" id="KW-0813">Transport</keyword>
<dbReference type="SUPFAM" id="SSF52833">
    <property type="entry name" value="Thioredoxin-like"/>
    <property type="match status" value="1"/>
</dbReference>
<evidence type="ECO:0000256" key="8">
    <source>
        <dbReference type="PIRSR" id="PIRSR000077-1"/>
    </source>
</evidence>
<dbReference type="Pfam" id="PF00085">
    <property type="entry name" value="Thioredoxin"/>
    <property type="match status" value="1"/>
</dbReference>
<keyword evidence="12" id="KW-1185">Reference proteome</keyword>
<evidence type="ECO:0000256" key="1">
    <source>
        <dbReference type="ARBA" id="ARBA00008987"/>
    </source>
</evidence>